<name>A0A9X2DU59_9BACI</name>
<gene>
    <name evidence="1" type="ORF">M3202_19125</name>
</gene>
<proteinExistence type="predicted"/>
<dbReference type="RefSeq" id="WP_251194513.1">
    <property type="nucleotide sequence ID" value="NZ_JAMBOL010000030.1"/>
</dbReference>
<accession>A0A9X2DU59</accession>
<dbReference type="Proteomes" id="UP001139179">
    <property type="component" value="Unassembled WGS sequence"/>
</dbReference>
<sequence length="41" mass="4496">MKKELAKYISKATTVCSSAFVQASSPFSHAPKIPESLKKQK</sequence>
<evidence type="ECO:0000313" key="1">
    <source>
        <dbReference type="EMBL" id="MCM3716160.1"/>
    </source>
</evidence>
<protein>
    <submittedName>
        <fullName evidence="1">Cyclic lactone autoinducer peptide</fullName>
    </submittedName>
</protein>
<comment type="caution">
    <text evidence="1">The sequence shown here is derived from an EMBL/GenBank/DDBJ whole genome shotgun (WGS) entry which is preliminary data.</text>
</comment>
<evidence type="ECO:0000313" key="2">
    <source>
        <dbReference type="Proteomes" id="UP001139179"/>
    </source>
</evidence>
<dbReference type="EMBL" id="JAMBOL010000030">
    <property type="protein sequence ID" value="MCM3716160.1"/>
    <property type="molecule type" value="Genomic_DNA"/>
</dbReference>
<reference evidence="1" key="1">
    <citation type="submission" date="2022-05" db="EMBL/GenBank/DDBJ databases">
        <title>Comparative Genomics of Spacecraft Associated Microbes.</title>
        <authorList>
            <person name="Tran M.T."/>
            <person name="Wright A."/>
            <person name="Seuylemezian A."/>
            <person name="Eisen J."/>
            <person name="Coil D."/>
        </authorList>
    </citation>
    <scope>NUCLEOTIDE SEQUENCE</scope>
    <source>
        <strain evidence="1">214.1.1</strain>
    </source>
</reference>
<dbReference type="InterPro" id="IPR009229">
    <property type="entry name" value="AgrD"/>
</dbReference>
<dbReference type="NCBIfam" id="TIGR04223">
    <property type="entry name" value="quorum_AgrD"/>
    <property type="match status" value="1"/>
</dbReference>
<keyword evidence="2" id="KW-1185">Reference proteome</keyword>
<dbReference type="AlphaFoldDB" id="A0A9X2DU59"/>
<organism evidence="1 2">
    <name type="scientific">Halalkalibacter oceani</name>
    <dbReference type="NCBI Taxonomy" id="1653776"/>
    <lineage>
        <taxon>Bacteria</taxon>
        <taxon>Bacillati</taxon>
        <taxon>Bacillota</taxon>
        <taxon>Bacilli</taxon>
        <taxon>Bacillales</taxon>
        <taxon>Bacillaceae</taxon>
        <taxon>Halalkalibacter</taxon>
    </lineage>
</organism>